<dbReference type="PANTHER" id="PTHR45760:SF2">
    <property type="entry name" value="FI19922P1-RELATED"/>
    <property type="match status" value="1"/>
</dbReference>
<keyword evidence="6" id="KW-0999">Mitochondrion inner membrane</keyword>
<dbReference type="Gene3D" id="1.50.40.10">
    <property type="entry name" value="Mitochondrial carrier domain"/>
    <property type="match status" value="2"/>
</dbReference>
<feature type="repeat" description="Solcar" evidence="10">
    <location>
        <begin position="342"/>
        <end position="464"/>
    </location>
</feature>
<keyword evidence="7" id="KW-1133">Transmembrane helix</keyword>
<dbReference type="InterPro" id="IPR045315">
    <property type="entry name" value="Mtm1-like"/>
</dbReference>
<keyword evidence="5" id="KW-0677">Repeat</keyword>
<evidence type="ECO:0000313" key="14">
    <source>
        <dbReference type="Proteomes" id="UP001219355"/>
    </source>
</evidence>
<evidence type="ECO:0000256" key="6">
    <source>
        <dbReference type="ARBA" id="ARBA00022792"/>
    </source>
</evidence>
<comment type="subcellular location">
    <subcellularLocation>
        <location evidence="1">Mitochondrion inner membrane</location>
        <topology evidence="1">Multi-pass membrane protein</topology>
    </subcellularLocation>
</comment>
<evidence type="ECO:0000256" key="2">
    <source>
        <dbReference type="ARBA" id="ARBA00006375"/>
    </source>
</evidence>
<dbReference type="PANTHER" id="PTHR45760">
    <property type="entry name" value="FI19922P1-RELATED"/>
    <property type="match status" value="1"/>
</dbReference>
<sequence length="500" mass="54578">MPSSAVASSRPESAEATRNDEISIGGRQSIYHASRNSTVTTGRHTGTGGSAMAEQEQTPISTSQRMISATWGSILTSLLVTPLDVVRVRLQSQTSVYKTPTIPQSSILFKELPPNLGITACCREVFWVGDNGHFCMVGQHVPELGKTSGGVMAADCAVEETQRKTFTSTFDGLRKIARNEGPLSLWRGLSPTLLMAIPANVIYFTGYDWLRYDKKSPVARYVNDHSAAFVAGSIARVAAAAAISPIEMFRTRLQATSGTGTDHFRATLRGLHQMTQTQGYSALWRGLTLTLWRDVPFSGLYWWGYESVKNSLANMRTRTFPHASHVHPGLHSGSHEPQSNAVVFIESFTAGAISGAVSALVTTPFDVGKTRQQVFRHIADEALSNSSSTTSGSFTTSSFKLHSSSSSTTSSSVRPEQLSIPKFLLHIFREEGLAGLFRGWAARCMKVAPACAIMISSYELGKQMAGQVNERRHHLTEHGHHTDHKPQDNRARSPTQDETH</sequence>
<dbReference type="SUPFAM" id="SSF103506">
    <property type="entry name" value="Mitochondrial carrier"/>
    <property type="match status" value="1"/>
</dbReference>
<dbReference type="PROSITE" id="PS50920">
    <property type="entry name" value="SOLCAR"/>
    <property type="match status" value="3"/>
</dbReference>
<evidence type="ECO:0000256" key="8">
    <source>
        <dbReference type="ARBA" id="ARBA00023128"/>
    </source>
</evidence>
<keyword evidence="3 11" id="KW-0813">Transport</keyword>
<keyword evidence="4 10" id="KW-0812">Transmembrane</keyword>
<proteinExistence type="inferred from homology"/>
<evidence type="ECO:0000256" key="12">
    <source>
        <dbReference type="SAM" id="MobiDB-lite"/>
    </source>
</evidence>
<keyword evidence="9 10" id="KW-0472">Membrane</keyword>
<feature type="compositionally biased region" description="Polar residues" evidence="12">
    <location>
        <begin position="1"/>
        <end position="11"/>
    </location>
</feature>
<protein>
    <submittedName>
        <fullName evidence="13">Carrier protein, mitochondrial</fullName>
    </submittedName>
</protein>
<feature type="region of interest" description="Disordered" evidence="12">
    <location>
        <begin position="475"/>
        <end position="500"/>
    </location>
</feature>
<evidence type="ECO:0000256" key="3">
    <source>
        <dbReference type="ARBA" id="ARBA00022448"/>
    </source>
</evidence>
<dbReference type="GO" id="GO:1990542">
    <property type="term" value="P:mitochondrial transmembrane transport"/>
    <property type="evidence" value="ECO:0007669"/>
    <property type="project" value="InterPro"/>
</dbReference>
<reference evidence="13" key="1">
    <citation type="submission" date="2023-03" db="EMBL/GenBank/DDBJ databases">
        <title>Emydomyces testavorans Genome Sequence.</title>
        <authorList>
            <person name="Hoyer L."/>
        </authorList>
    </citation>
    <scope>NUCLEOTIDE SEQUENCE</scope>
    <source>
        <strain evidence="13">16-2883</strain>
    </source>
</reference>
<evidence type="ECO:0000256" key="11">
    <source>
        <dbReference type="RuleBase" id="RU000488"/>
    </source>
</evidence>
<name>A0AAF0DIA3_9EURO</name>
<evidence type="ECO:0000313" key="13">
    <source>
        <dbReference type="EMBL" id="WEW58011.1"/>
    </source>
</evidence>
<dbReference type="GO" id="GO:0005743">
    <property type="term" value="C:mitochondrial inner membrane"/>
    <property type="evidence" value="ECO:0007669"/>
    <property type="project" value="UniProtKB-SubCell"/>
</dbReference>
<feature type="repeat" description="Solcar" evidence="10">
    <location>
        <begin position="223"/>
        <end position="311"/>
    </location>
</feature>
<keyword evidence="14" id="KW-1185">Reference proteome</keyword>
<evidence type="ECO:0000256" key="7">
    <source>
        <dbReference type="ARBA" id="ARBA00022989"/>
    </source>
</evidence>
<gene>
    <name evidence="13" type="primary">MTM1</name>
    <name evidence="13" type="ORF">PRK78_003478</name>
</gene>
<dbReference type="AlphaFoldDB" id="A0AAF0DIA3"/>
<evidence type="ECO:0000256" key="4">
    <source>
        <dbReference type="ARBA" id="ARBA00022692"/>
    </source>
</evidence>
<accession>A0AAF0DIA3</accession>
<feature type="region of interest" description="Disordered" evidence="12">
    <location>
        <begin position="1"/>
        <end position="59"/>
    </location>
</feature>
<dbReference type="InterPro" id="IPR023395">
    <property type="entry name" value="MCP_dom_sf"/>
</dbReference>
<comment type="similarity">
    <text evidence="2 11">Belongs to the mitochondrial carrier (TC 2.A.29) family.</text>
</comment>
<keyword evidence="8" id="KW-0496">Mitochondrion</keyword>
<feature type="repeat" description="Solcar" evidence="10">
    <location>
        <begin position="60"/>
        <end position="213"/>
    </location>
</feature>
<organism evidence="13 14">
    <name type="scientific">Emydomyces testavorans</name>
    <dbReference type="NCBI Taxonomy" id="2070801"/>
    <lineage>
        <taxon>Eukaryota</taxon>
        <taxon>Fungi</taxon>
        <taxon>Dikarya</taxon>
        <taxon>Ascomycota</taxon>
        <taxon>Pezizomycotina</taxon>
        <taxon>Eurotiomycetes</taxon>
        <taxon>Eurotiomycetidae</taxon>
        <taxon>Onygenales</taxon>
        <taxon>Nannizziopsiaceae</taxon>
        <taxon>Emydomyces</taxon>
    </lineage>
</organism>
<dbReference type="Pfam" id="PF00153">
    <property type="entry name" value="Mito_carr"/>
    <property type="match status" value="4"/>
</dbReference>
<evidence type="ECO:0000256" key="9">
    <source>
        <dbReference type="ARBA" id="ARBA00023136"/>
    </source>
</evidence>
<dbReference type="InterPro" id="IPR018108">
    <property type="entry name" value="MCP_transmembrane"/>
</dbReference>
<feature type="compositionally biased region" description="Basic and acidic residues" evidence="12">
    <location>
        <begin position="476"/>
        <end position="500"/>
    </location>
</feature>
<evidence type="ECO:0000256" key="10">
    <source>
        <dbReference type="PROSITE-ProRule" id="PRU00282"/>
    </source>
</evidence>
<feature type="compositionally biased region" description="Basic and acidic residues" evidence="12">
    <location>
        <begin position="12"/>
        <end position="21"/>
    </location>
</feature>
<feature type="compositionally biased region" description="Low complexity" evidence="12">
    <location>
        <begin position="385"/>
        <end position="412"/>
    </location>
</feature>
<feature type="region of interest" description="Disordered" evidence="12">
    <location>
        <begin position="385"/>
        <end position="413"/>
    </location>
</feature>
<dbReference type="Proteomes" id="UP001219355">
    <property type="component" value="Chromosome 2"/>
</dbReference>
<evidence type="ECO:0000256" key="1">
    <source>
        <dbReference type="ARBA" id="ARBA00004448"/>
    </source>
</evidence>
<dbReference type="EMBL" id="CP120628">
    <property type="protein sequence ID" value="WEW58011.1"/>
    <property type="molecule type" value="Genomic_DNA"/>
</dbReference>
<evidence type="ECO:0000256" key="5">
    <source>
        <dbReference type="ARBA" id="ARBA00022737"/>
    </source>
</evidence>